<reference evidence="1 2" key="1">
    <citation type="journal article" date="2016" name="Mol. Biol. Evol.">
        <title>Comparative Genomics of Early-Diverging Mushroom-Forming Fungi Provides Insights into the Origins of Lignocellulose Decay Capabilities.</title>
        <authorList>
            <person name="Nagy L.G."/>
            <person name="Riley R."/>
            <person name="Tritt A."/>
            <person name="Adam C."/>
            <person name="Daum C."/>
            <person name="Floudas D."/>
            <person name="Sun H."/>
            <person name="Yadav J.S."/>
            <person name="Pangilinan J."/>
            <person name="Larsson K.H."/>
            <person name="Matsuura K."/>
            <person name="Barry K."/>
            <person name="Labutti K."/>
            <person name="Kuo R."/>
            <person name="Ohm R.A."/>
            <person name="Bhattacharya S.S."/>
            <person name="Shirouzu T."/>
            <person name="Yoshinaga Y."/>
            <person name="Martin F.M."/>
            <person name="Grigoriev I.V."/>
            <person name="Hibbett D.S."/>
        </authorList>
    </citation>
    <scope>NUCLEOTIDE SEQUENCE [LARGE SCALE GENOMIC DNA]</scope>
    <source>
        <strain evidence="1 2">93-53</strain>
    </source>
</reference>
<keyword evidence="2" id="KW-1185">Reference proteome</keyword>
<sequence length="470" mass="52020">MRLIDAAAADVSPSTGVSTSENIKAAYNAVHAGRPALNYGPPTSIFSPQLARLSDRLQNLHSVEPSALYLKHSHEYIVHATDFYGKEMDRETNLKTTIDDILGAEGQWQHQFANKKAKPDATWGMPIYIVYEGKNENGQGDASLQGILVYRKMLTLPDYRAVMQYSNCPIILIGTMANRLEISAAIFTDGIYADKLVSLDLLLGFDGEENVLRLARILHVLAISAQEICAHYEEARNNPPSDLIAVVLPDPTPVLGETLPKMTFKSKLSRSNKALDIVKTDAERCHGLYLATMPQPPPVGSNPSSEALREVVVKFTKRYNPEAHRLLAAEGLAPALHACSQVLGGLYMVVMDRIRDGQPLELCRNRISQTVYDDVKKAMSLLHAENIVFGDLRLPNIMLLPSGRAMLVDFDWADADGKGRYSSMLNDSLVDHWAPGVQRRAIMTKEHDIFMLERLKDAANMLMPRSGAMV</sequence>
<dbReference type="Gene3D" id="1.10.510.10">
    <property type="entry name" value="Transferase(Phosphotransferase) domain 1"/>
    <property type="match status" value="1"/>
</dbReference>
<dbReference type="InterPro" id="IPR011009">
    <property type="entry name" value="Kinase-like_dom_sf"/>
</dbReference>
<dbReference type="Proteomes" id="UP000076871">
    <property type="component" value="Unassembled WGS sequence"/>
</dbReference>
<dbReference type="RefSeq" id="XP_040765632.1">
    <property type="nucleotide sequence ID" value="XM_040904224.1"/>
</dbReference>
<dbReference type="InParanoid" id="A0A165EW43"/>
<gene>
    <name evidence="1" type="ORF">LAESUDRAFT_650178</name>
</gene>
<name>A0A165EW43_9APHY</name>
<dbReference type="EMBL" id="KV427617">
    <property type="protein sequence ID" value="KZT07892.1"/>
    <property type="molecule type" value="Genomic_DNA"/>
</dbReference>
<dbReference type="GeneID" id="63821254"/>
<evidence type="ECO:0000313" key="1">
    <source>
        <dbReference type="EMBL" id="KZT07892.1"/>
    </source>
</evidence>
<evidence type="ECO:0008006" key="3">
    <source>
        <dbReference type="Google" id="ProtNLM"/>
    </source>
</evidence>
<protein>
    <recommendedName>
        <fullName evidence="3">Protein kinase domain-containing protein</fullName>
    </recommendedName>
</protein>
<organism evidence="1 2">
    <name type="scientific">Laetiporus sulphureus 93-53</name>
    <dbReference type="NCBI Taxonomy" id="1314785"/>
    <lineage>
        <taxon>Eukaryota</taxon>
        <taxon>Fungi</taxon>
        <taxon>Dikarya</taxon>
        <taxon>Basidiomycota</taxon>
        <taxon>Agaricomycotina</taxon>
        <taxon>Agaricomycetes</taxon>
        <taxon>Polyporales</taxon>
        <taxon>Laetiporus</taxon>
    </lineage>
</organism>
<dbReference type="AlphaFoldDB" id="A0A165EW43"/>
<dbReference type="STRING" id="1314785.A0A165EW43"/>
<dbReference type="OrthoDB" id="3250989at2759"/>
<accession>A0A165EW43</accession>
<dbReference type="SUPFAM" id="SSF56112">
    <property type="entry name" value="Protein kinase-like (PK-like)"/>
    <property type="match status" value="1"/>
</dbReference>
<proteinExistence type="predicted"/>
<evidence type="ECO:0000313" key="2">
    <source>
        <dbReference type="Proteomes" id="UP000076871"/>
    </source>
</evidence>